<feature type="transmembrane region" description="Helical" evidence="1">
    <location>
        <begin position="103"/>
        <end position="121"/>
    </location>
</feature>
<proteinExistence type="predicted"/>
<name>A0ABX7NBA3_9BACT</name>
<keyword evidence="1" id="KW-0812">Transmembrane</keyword>
<keyword evidence="3" id="KW-1185">Reference proteome</keyword>
<organism evidence="2 3">
    <name type="scientific">Myxococcus landrumensis</name>
    <dbReference type="NCBI Taxonomy" id="2813577"/>
    <lineage>
        <taxon>Bacteria</taxon>
        <taxon>Pseudomonadati</taxon>
        <taxon>Myxococcota</taxon>
        <taxon>Myxococcia</taxon>
        <taxon>Myxococcales</taxon>
        <taxon>Cystobacterineae</taxon>
        <taxon>Myxococcaceae</taxon>
        <taxon>Myxococcus</taxon>
    </lineage>
</organism>
<evidence type="ECO:0000256" key="1">
    <source>
        <dbReference type="SAM" id="Phobius"/>
    </source>
</evidence>
<feature type="transmembrane region" description="Helical" evidence="1">
    <location>
        <begin position="152"/>
        <end position="169"/>
    </location>
</feature>
<dbReference type="RefSeq" id="WP_206717743.1">
    <property type="nucleotide sequence ID" value="NZ_CP071091.1"/>
</dbReference>
<protein>
    <submittedName>
        <fullName evidence="2">Uncharacterized protein</fullName>
    </submittedName>
</protein>
<keyword evidence="1" id="KW-0472">Membrane</keyword>
<dbReference type="Proteomes" id="UP000663090">
    <property type="component" value="Chromosome"/>
</dbReference>
<gene>
    <name evidence="2" type="ORF">JY572_08450</name>
</gene>
<evidence type="ECO:0000313" key="3">
    <source>
        <dbReference type="Proteomes" id="UP000663090"/>
    </source>
</evidence>
<reference evidence="2 3" key="1">
    <citation type="submission" date="2021-02" db="EMBL/GenBank/DDBJ databases">
        <title>De Novo genome assembly of isolated myxobacteria.</title>
        <authorList>
            <person name="Stevens D.C."/>
        </authorList>
    </citation>
    <scope>NUCLEOTIDE SEQUENCE [LARGE SCALE GENOMIC DNA]</scope>
    <source>
        <strain evidence="2 3">SCHIC003</strain>
    </source>
</reference>
<feature type="transmembrane region" description="Helical" evidence="1">
    <location>
        <begin position="61"/>
        <end position="82"/>
    </location>
</feature>
<accession>A0ABX7NBA3</accession>
<keyword evidence="1" id="KW-1133">Transmembrane helix</keyword>
<evidence type="ECO:0000313" key="2">
    <source>
        <dbReference type="EMBL" id="QSQ16064.1"/>
    </source>
</evidence>
<dbReference type="EMBL" id="CP071091">
    <property type="protein sequence ID" value="QSQ16064.1"/>
    <property type="molecule type" value="Genomic_DNA"/>
</dbReference>
<feature type="transmembrane region" description="Helical" evidence="1">
    <location>
        <begin position="35"/>
        <end position="55"/>
    </location>
</feature>
<feature type="transmembrane region" description="Helical" evidence="1">
    <location>
        <begin position="127"/>
        <end position="145"/>
    </location>
</feature>
<sequence length="205" mass="22524">MREDLHVDWAIPTTPSGWAGGLERFMGPGKSRVEFAVEVWGGLVTACLLGLLIWRAPEREAWSWLQTAVVVLIGLDLVGGVLTNATNAAKRWYHREADSRARLAFVASHLLHLMGVGFLVLGQDWRWSLVNAGLLLCGAVLVERIPAEGKRPVAMAAFMVALVVNLSLFPLPPSLAWIPPLFFLKLLVGHLVPEAPLYRRGTPHV</sequence>